<dbReference type="InterPro" id="IPR045092">
    <property type="entry name" value="Rrp6-like"/>
</dbReference>
<dbReference type="InterPro" id="IPR012337">
    <property type="entry name" value="RNaseH-like_sf"/>
</dbReference>
<evidence type="ECO:0000256" key="4">
    <source>
        <dbReference type="ARBA" id="ARBA00022801"/>
    </source>
</evidence>
<dbReference type="GO" id="GO:0071044">
    <property type="term" value="P:histone mRNA catabolic process"/>
    <property type="evidence" value="ECO:0007669"/>
    <property type="project" value="TreeGrafter"/>
</dbReference>
<dbReference type="SUPFAM" id="SSF53098">
    <property type="entry name" value="Ribonuclease H-like"/>
    <property type="match status" value="1"/>
</dbReference>
<accession>A0A7R9AEZ5</accession>
<evidence type="ECO:0000256" key="2">
    <source>
        <dbReference type="ARBA" id="ARBA00022552"/>
    </source>
</evidence>
<dbReference type="PANTHER" id="PTHR12124:SF47">
    <property type="entry name" value="EXOSOME COMPONENT 10"/>
    <property type="match status" value="1"/>
</dbReference>
<dbReference type="FunFam" id="3.30.420.10:FF:000059">
    <property type="entry name" value="Exosome complex exonuclease Rrp6"/>
    <property type="match status" value="1"/>
</dbReference>
<reference evidence="12" key="1">
    <citation type="submission" date="2020-11" db="EMBL/GenBank/DDBJ databases">
        <authorList>
            <person name="Tran Van P."/>
        </authorList>
    </citation>
    <scope>NUCLEOTIDE SEQUENCE</scope>
</reference>
<keyword evidence="13" id="KW-1185">Reference proteome</keyword>
<dbReference type="GO" id="GO:0000175">
    <property type="term" value="F:3'-5'-RNA exonuclease activity"/>
    <property type="evidence" value="ECO:0007669"/>
    <property type="project" value="InterPro"/>
</dbReference>
<dbReference type="EMBL" id="CAJPEV010004989">
    <property type="protein sequence ID" value="CAG0902592.1"/>
    <property type="molecule type" value="Genomic_DNA"/>
</dbReference>
<dbReference type="Pfam" id="PF00570">
    <property type="entry name" value="HRDC"/>
    <property type="match status" value="1"/>
</dbReference>
<evidence type="ECO:0000256" key="6">
    <source>
        <dbReference type="ARBA" id="ARBA00022839"/>
    </source>
</evidence>
<dbReference type="GO" id="GO:0071051">
    <property type="term" value="P:poly(A)-dependent snoRNA 3'-end processing"/>
    <property type="evidence" value="ECO:0007669"/>
    <property type="project" value="TreeGrafter"/>
</dbReference>
<evidence type="ECO:0000256" key="10">
    <source>
        <dbReference type="SAM" id="MobiDB-lite"/>
    </source>
</evidence>
<dbReference type="FunFam" id="1.10.150.80:FF:000001">
    <property type="entry name" value="Putative exosome component 10"/>
    <property type="match status" value="1"/>
</dbReference>
<evidence type="ECO:0000256" key="3">
    <source>
        <dbReference type="ARBA" id="ARBA00022722"/>
    </source>
</evidence>
<comment type="similarity">
    <text evidence="8">Belongs to the exosome component 10/RRP6 family.</text>
</comment>
<dbReference type="Pfam" id="PF01612">
    <property type="entry name" value="DNA_pol_A_exo1"/>
    <property type="match status" value="1"/>
</dbReference>
<name>A0A7R9AEZ5_9CRUS</name>
<dbReference type="GO" id="GO:0071037">
    <property type="term" value="P:nuclear polyadenylation-dependent snRNA catabolic process"/>
    <property type="evidence" value="ECO:0007669"/>
    <property type="project" value="TreeGrafter"/>
</dbReference>
<dbReference type="CDD" id="cd06147">
    <property type="entry name" value="Rrp6p_like_exo"/>
    <property type="match status" value="1"/>
</dbReference>
<keyword evidence="2" id="KW-0698">rRNA processing</keyword>
<dbReference type="Pfam" id="PF08066">
    <property type="entry name" value="PMC2NT"/>
    <property type="match status" value="1"/>
</dbReference>
<feature type="region of interest" description="Disordered" evidence="10">
    <location>
        <begin position="1"/>
        <end position="21"/>
    </location>
</feature>
<evidence type="ECO:0000256" key="7">
    <source>
        <dbReference type="ARBA" id="ARBA00023242"/>
    </source>
</evidence>
<dbReference type="GO" id="GO:0071036">
    <property type="term" value="P:nuclear polyadenylation-dependent snoRNA catabolic process"/>
    <property type="evidence" value="ECO:0007669"/>
    <property type="project" value="TreeGrafter"/>
</dbReference>
<dbReference type="GO" id="GO:0071035">
    <property type="term" value="P:nuclear polyadenylation-dependent rRNA catabolic process"/>
    <property type="evidence" value="ECO:0007669"/>
    <property type="project" value="TreeGrafter"/>
</dbReference>
<comment type="subcellular location">
    <subcellularLocation>
        <location evidence="1">Nucleus</location>
    </subcellularLocation>
</comment>
<evidence type="ECO:0000256" key="1">
    <source>
        <dbReference type="ARBA" id="ARBA00004123"/>
    </source>
</evidence>
<dbReference type="SMART" id="SM00474">
    <property type="entry name" value="35EXOc"/>
    <property type="match status" value="1"/>
</dbReference>
<dbReference type="SMART" id="SM00341">
    <property type="entry name" value="HRDC"/>
    <property type="match status" value="1"/>
</dbReference>
<evidence type="ECO:0000256" key="9">
    <source>
        <dbReference type="ARBA" id="ARBA00070365"/>
    </source>
</evidence>
<dbReference type="GO" id="GO:0005730">
    <property type="term" value="C:nucleolus"/>
    <property type="evidence" value="ECO:0007669"/>
    <property type="project" value="TreeGrafter"/>
</dbReference>
<dbReference type="AlphaFoldDB" id="A0A7R9AEZ5"/>
<dbReference type="InterPro" id="IPR044876">
    <property type="entry name" value="HRDC_dom_sf"/>
</dbReference>
<dbReference type="Gene3D" id="1.10.150.80">
    <property type="entry name" value="HRDC domain"/>
    <property type="match status" value="1"/>
</dbReference>
<dbReference type="InterPro" id="IPR002121">
    <property type="entry name" value="HRDC_dom"/>
</dbReference>
<dbReference type="InterPro" id="IPR036397">
    <property type="entry name" value="RNaseH_sf"/>
</dbReference>
<dbReference type="PROSITE" id="PS50967">
    <property type="entry name" value="HRDC"/>
    <property type="match status" value="1"/>
</dbReference>
<dbReference type="InterPro" id="IPR002562">
    <property type="entry name" value="3'-5'_exonuclease_dom"/>
</dbReference>
<organism evidence="12">
    <name type="scientific">Darwinula stevensoni</name>
    <dbReference type="NCBI Taxonomy" id="69355"/>
    <lineage>
        <taxon>Eukaryota</taxon>
        <taxon>Metazoa</taxon>
        <taxon>Ecdysozoa</taxon>
        <taxon>Arthropoda</taxon>
        <taxon>Crustacea</taxon>
        <taxon>Oligostraca</taxon>
        <taxon>Ostracoda</taxon>
        <taxon>Podocopa</taxon>
        <taxon>Podocopida</taxon>
        <taxon>Darwinulocopina</taxon>
        <taxon>Darwinuloidea</taxon>
        <taxon>Darwinulidae</taxon>
        <taxon>Darwinula</taxon>
    </lineage>
</organism>
<feature type="region of interest" description="Disordered" evidence="10">
    <location>
        <begin position="131"/>
        <end position="151"/>
    </location>
</feature>
<protein>
    <recommendedName>
        <fullName evidence="9">Exosome complex component 10 homolog</fullName>
    </recommendedName>
</protein>
<dbReference type="GO" id="GO:0071039">
    <property type="term" value="P:nuclear polyadenylation-dependent CUT catabolic process"/>
    <property type="evidence" value="ECO:0007669"/>
    <property type="project" value="TreeGrafter"/>
</dbReference>
<dbReference type="GO" id="GO:0000467">
    <property type="term" value="P:exonucleolytic trimming to generate mature 3'-end of 5.8S rRNA from tricistronic rRNA transcript (SSU-rRNA, 5.8S rRNA, LSU-rRNA)"/>
    <property type="evidence" value="ECO:0007669"/>
    <property type="project" value="InterPro"/>
</dbReference>
<proteinExistence type="inferred from homology"/>
<feature type="domain" description="HRDC" evidence="11">
    <location>
        <begin position="460"/>
        <end position="540"/>
    </location>
</feature>
<dbReference type="SUPFAM" id="SSF47819">
    <property type="entry name" value="HRDC-like"/>
    <property type="match status" value="1"/>
</dbReference>
<dbReference type="GO" id="GO:0000166">
    <property type="term" value="F:nucleotide binding"/>
    <property type="evidence" value="ECO:0007669"/>
    <property type="project" value="InterPro"/>
</dbReference>
<dbReference type="Gene3D" id="3.30.420.10">
    <property type="entry name" value="Ribonuclease H-like superfamily/Ribonuclease H"/>
    <property type="match status" value="1"/>
</dbReference>
<dbReference type="EMBL" id="LR904506">
    <property type="protein sequence ID" value="CAD7252888.1"/>
    <property type="molecule type" value="Genomic_DNA"/>
</dbReference>
<dbReference type="Proteomes" id="UP000677054">
    <property type="component" value="Unassembled WGS sequence"/>
</dbReference>
<dbReference type="OrthoDB" id="2250022at2759"/>
<evidence type="ECO:0000256" key="5">
    <source>
        <dbReference type="ARBA" id="ARBA00022835"/>
    </source>
</evidence>
<keyword evidence="3" id="KW-0540">Nuclease</keyword>
<dbReference type="InterPro" id="IPR010997">
    <property type="entry name" value="HRDC-like_sf"/>
</dbReference>
<dbReference type="InterPro" id="IPR012588">
    <property type="entry name" value="Exosome-assoc_fac_Rrp6_N"/>
</dbReference>
<dbReference type="GO" id="GO:0071040">
    <property type="term" value="P:nuclear polyadenylation-dependent antisense transcript catabolic process"/>
    <property type="evidence" value="ECO:0007669"/>
    <property type="project" value="TreeGrafter"/>
</dbReference>
<gene>
    <name evidence="12" type="ORF">DSTB1V02_LOCUS12639</name>
</gene>
<evidence type="ECO:0000256" key="8">
    <source>
        <dbReference type="ARBA" id="ARBA00043957"/>
    </source>
</evidence>
<sequence length="663" mass="76295">MDSEAGKSASDKPSEEKNDTDSFCKDAFLKLMTLTKDARGIPSPGQEWTYYSSFVGVRKVVASEKKRVLDLIMKLMEQQGTGKPNMWKKDIEEQFDIVVDGNDTSLERINNNLDEANGIRKAPDTVLLSLPVNTTDKTPSKAPWNQEKAGEGKSPSVFRLLAAKNIIRPQLSFKEKIDNSGRPFVPILKDKPNSLKPLALIPQIIDGEDVYDHPYEWELERFQPTPKQLESVTPQSPPDLEETPYELLDEASQLPQLIEELRKCTEIAVDVEHHSYRTFQGLTCLIQISTRTKDYLIDALALRYDLQCLNEVFTHPKIVKVFHGANQDIIWLQRDLGVYVVNMFDTFVAATILGLQQKSLAFLLNMYCKVDPNKHFQLADWRIRPLPDPMVKYAREDTHYLLNVYDQMKNELLQKGNAQKNLIHSVISQSRDVCLTVYRKPKFAETSYMELYKRSRKFFNARQLYALQELFRWRDKVAREEDESIGYVLPNHMLLGISETLPREMQGILACCNPIPPLVRSHLLTLHHIILKAREQSLVTVDKDEDLQVTESRPLLDMNNEMYCPHDLSKDPVDGPCLMEFSEGGTIFIKPVKVKPLTIKLKEPTIHFGSQIGPLRQKRSERRHYLTPYERYCHVLPLREVLEQAPQTTGEERVRQVSLAIYD</sequence>
<keyword evidence="5" id="KW-0271">Exosome</keyword>
<keyword evidence="7" id="KW-0539">Nucleus</keyword>
<evidence type="ECO:0000313" key="12">
    <source>
        <dbReference type="EMBL" id="CAD7252888.1"/>
    </source>
</evidence>
<dbReference type="GO" id="GO:0003727">
    <property type="term" value="F:single-stranded RNA binding"/>
    <property type="evidence" value="ECO:0007669"/>
    <property type="project" value="TreeGrafter"/>
</dbReference>
<feature type="compositionally biased region" description="Basic and acidic residues" evidence="10">
    <location>
        <begin position="9"/>
        <end position="21"/>
    </location>
</feature>
<dbReference type="GO" id="GO:0071038">
    <property type="term" value="P:TRAMP-dependent tRNA surveillance pathway"/>
    <property type="evidence" value="ECO:0007669"/>
    <property type="project" value="TreeGrafter"/>
</dbReference>
<keyword evidence="6" id="KW-0269">Exonuclease</keyword>
<dbReference type="InterPro" id="IPR049559">
    <property type="entry name" value="Rrp6p-like_exo"/>
</dbReference>
<keyword evidence="4" id="KW-0378">Hydrolase</keyword>
<evidence type="ECO:0000259" key="11">
    <source>
        <dbReference type="PROSITE" id="PS50967"/>
    </source>
</evidence>
<dbReference type="PANTHER" id="PTHR12124">
    <property type="entry name" value="POLYMYOSITIS/SCLERODERMA AUTOANTIGEN-RELATED"/>
    <property type="match status" value="1"/>
</dbReference>
<evidence type="ECO:0000313" key="13">
    <source>
        <dbReference type="Proteomes" id="UP000677054"/>
    </source>
</evidence>
<dbReference type="GO" id="GO:0000176">
    <property type="term" value="C:nuclear exosome (RNase complex)"/>
    <property type="evidence" value="ECO:0007669"/>
    <property type="project" value="InterPro"/>
</dbReference>